<feature type="transmembrane region" description="Helical" evidence="1">
    <location>
        <begin position="178"/>
        <end position="200"/>
    </location>
</feature>
<proteinExistence type="predicted"/>
<name>A0A6L2LTA7_TANCI</name>
<keyword evidence="1" id="KW-1133">Transmembrane helix</keyword>
<feature type="transmembrane region" description="Helical" evidence="1">
    <location>
        <begin position="302"/>
        <end position="323"/>
    </location>
</feature>
<keyword evidence="1" id="KW-0472">Membrane</keyword>
<dbReference type="AlphaFoldDB" id="A0A6L2LTA7"/>
<dbReference type="EMBL" id="BKCJ010005010">
    <property type="protein sequence ID" value="GEU64379.1"/>
    <property type="molecule type" value="Genomic_DNA"/>
</dbReference>
<gene>
    <name evidence="2" type="ORF">Tci_036357</name>
</gene>
<accession>A0A6L2LTA7</accession>
<organism evidence="2">
    <name type="scientific">Tanacetum cinerariifolium</name>
    <name type="common">Dalmatian daisy</name>
    <name type="synonym">Chrysanthemum cinerariifolium</name>
    <dbReference type="NCBI Taxonomy" id="118510"/>
    <lineage>
        <taxon>Eukaryota</taxon>
        <taxon>Viridiplantae</taxon>
        <taxon>Streptophyta</taxon>
        <taxon>Embryophyta</taxon>
        <taxon>Tracheophyta</taxon>
        <taxon>Spermatophyta</taxon>
        <taxon>Magnoliopsida</taxon>
        <taxon>eudicotyledons</taxon>
        <taxon>Gunneridae</taxon>
        <taxon>Pentapetalae</taxon>
        <taxon>asterids</taxon>
        <taxon>campanulids</taxon>
        <taxon>Asterales</taxon>
        <taxon>Asteraceae</taxon>
        <taxon>Asteroideae</taxon>
        <taxon>Anthemideae</taxon>
        <taxon>Anthemidinae</taxon>
        <taxon>Tanacetum</taxon>
    </lineage>
</organism>
<feature type="transmembrane region" description="Helical" evidence="1">
    <location>
        <begin position="206"/>
        <end position="226"/>
    </location>
</feature>
<sequence>MLLLKQLKSCLLVFTPDILPVFLVGLIVPACLKELIYKVHGLLVLLLELIRFRVLLGELGVGQVVSSVIGGILSIEARDMDTKLLSALESNNTLTRCWFRRNIPVTKFEFWHDKLSILVVDCSQWLGTVSSIPTVLSWGGSIRPEGFWPSILLLMVIIVTIAIVVAVVLVIVDTIIGIVVIVVGAPSIIKLAFMITGSFLRTTLYYLIHQPLGYVVSSVIGGILSIEARDMDTKLLSALESNNTLTRCWFRRNIPVTKFEFWHDKLSILVVDCSQWLGTVSSIPTVLSWGGSIRPEGFWPSILLLMVIIVTVAIVVAVVLVIVDTIIGIVVIVVRAPSIIKLAFMITGWAYAFHKDKASSVRVPVANVTFFSSAQLLRENTNSVRSNQRMSPTAPSVPMR</sequence>
<feature type="transmembrane region" description="Helical" evidence="1">
    <location>
        <begin position="329"/>
        <end position="352"/>
    </location>
</feature>
<feature type="transmembrane region" description="Helical" evidence="1">
    <location>
        <begin position="147"/>
        <end position="171"/>
    </location>
</feature>
<protein>
    <submittedName>
        <fullName evidence="2">Uncharacterized protein</fullName>
    </submittedName>
</protein>
<comment type="caution">
    <text evidence="2">The sequence shown here is derived from an EMBL/GenBank/DDBJ whole genome shotgun (WGS) entry which is preliminary data.</text>
</comment>
<reference evidence="2" key="1">
    <citation type="journal article" date="2019" name="Sci. Rep.">
        <title>Draft genome of Tanacetum cinerariifolium, the natural source of mosquito coil.</title>
        <authorList>
            <person name="Yamashiro T."/>
            <person name="Shiraishi A."/>
            <person name="Satake H."/>
            <person name="Nakayama K."/>
        </authorList>
    </citation>
    <scope>NUCLEOTIDE SEQUENCE</scope>
</reference>
<evidence type="ECO:0000313" key="2">
    <source>
        <dbReference type="EMBL" id="GEU64379.1"/>
    </source>
</evidence>
<evidence type="ECO:0000256" key="1">
    <source>
        <dbReference type="SAM" id="Phobius"/>
    </source>
</evidence>
<feature type="transmembrane region" description="Helical" evidence="1">
    <location>
        <begin position="12"/>
        <end position="32"/>
    </location>
</feature>
<keyword evidence="1" id="KW-0812">Transmembrane</keyword>